<dbReference type="PANTHER" id="PTHR43833:SF9">
    <property type="entry name" value="POTASSIUM CHANNEL PROTEIN YUGO-RELATED"/>
    <property type="match status" value="1"/>
</dbReference>
<dbReference type="Pfam" id="PF02254">
    <property type="entry name" value="TrkA_N"/>
    <property type="match status" value="1"/>
</dbReference>
<dbReference type="SUPFAM" id="SSF51735">
    <property type="entry name" value="NAD(P)-binding Rossmann-fold domains"/>
    <property type="match status" value="1"/>
</dbReference>
<keyword evidence="4" id="KW-0406">Ion transport</keyword>
<feature type="domain" description="RCK N-terminal" evidence="3">
    <location>
        <begin position="236"/>
        <end position="350"/>
    </location>
</feature>
<keyword evidence="2" id="KW-0812">Transmembrane</keyword>
<evidence type="ECO:0000313" key="4">
    <source>
        <dbReference type="EMBL" id="TQQ79773.1"/>
    </source>
</evidence>
<dbReference type="InterPro" id="IPR003148">
    <property type="entry name" value="RCK_N"/>
</dbReference>
<dbReference type="RefSeq" id="WP_142979965.1">
    <property type="nucleotide sequence ID" value="NZ_RKLU01000004.1"/>
</dbReference>
<proteinExistence type="predicted"/>
<name>A0A8J8TAV2_9EURY</name>
<evidence type="ECO:0000259" key="3">
    <source>
        <dbReference type="PROSITE" id="PS51201"/>
    </source>
</evidence>
<dbReference type="InterPro" id="IPR050721">
    <property type="entry name" value="Trk_Ktr_HKT_K-transport"/>
</dbReference>
<feature type="transmembrane region" description="Helical" evidence="2">
    <location>
        <begin position="101"/>
        <end position="120"/>
    </location>
</feature>
<dbReference type="Gene3D" id="3.40.50.720">
    <property type="entry name" value="NAD(P)-binding Rossmann-like Domain"/>
    <property type="match status" value="1"/>
</dbReference>
<keyword evidence="2" id="KW-0472">Membrane</keyword>
<dbReference type="InterPro" id="IPR013099">
    <property type="entry name" value="K_chnl_dom"/>
</dbReference>
<dbReference type="AlphaFoldDB" id="A0A8J8TAV2"/>
<feature type="transmembrane region" description="Helical" evidence="2">
    <location>
        <begin position="132"/>
        <end position="153"/>
    </location>
</feature>
<feature type="transmembrane region" description="Helical" evidence="2">
    <location>
        <begin position="77"/>
        <end position="95"/>
    </location>
</feature>
<dbReference type="SUPFAM" id="SSF81324">
    <property type="entry name" value="Voltage-gated potassium channels"/>
    <property type="match status" value="1"/>
</dbReference>
<feature type="transmembrane region" description="Helical" evidence="2">
    <location>
        <begin position="191"/>
        <end position="212"/>
    </location>
</feature>
<keyword evidence="2" id="KW-1133">Transmembrane helix</keyword>
<sequence length="383" mass="40435">MDSSRDWVTVRASILLTFAVAILSIIVGLIHISTGGVEGQLAAFVPPTIRRTVGFTGTLTGFTMLGSAYALKQRFRIGWYATAVLLPVTAIQGLLQVSPFSVPLVAISLISVPALLYNRGRFDRSFSPSPTQLAAGIALITAIAYGTLGSFALREEFNGIATLTDAFYYTIVTASTVGYGDVTAASELGKLFSISVLLLNVAAFAVALGVLLTPAIEAQLSKALGRMTDSQFNLLDDHVILLGYGDLTEPIIENLTDTQFAIVTTNETAARRLADRDIAVLTAEPSDEAPLQQVGIADARAAIVATENDAQDALAILTARQLNDDLRIVAAAMQRENVAKLRHAGADRVISPSEIGGRLLVNSAIGTGNAETAASQLLGEEFE</sequence>
<dbReference type="GO" id="GO:0005886">
    <property type="term" value="C:plasma membrane"/>
    <property type="evidence" value="ECO:0007669"/>
    <property type="project" value="UniProtKB-SubCell"/>
</dbReference>
<dbReference type="Pfam" id="PF07885">
    <property type="entry name" value="Ion_trans_2"/>
    <property type="match status" value="1"/>
</dbReference>
<feature type="transmembrane region" description="Helical" evidence="2">
    <location>
        <begin position="52"/>
        <end position="70"/>
    </location>
</feature>
<dbReference type="EMBL" id="RKLU01000004">
    <property type="protein sequence ID" value="TQQ79773.1"/>
    <property type="molecule type" value="Genomic_DNA"/>
</dbReference>
<keyword evidence="5" id="KW-1185">Reference proteome</keyword>
<comment type="caution">
    <text evidence="4">The sequence shown here is derived from an EMBL/GenBank/DDBJ whole genome shotgun (WGS) entry which is preliminary data.</text>
</comment>
<keyword evidence="4" id="KW-0813">Transport</keyword>
<gene>
    <name evidence="4" type="ORF">EGH24_09740</name>
</gene>
<dbReference type="OrthoDB" id="56871at2157"/>
<evidence type="ECO:0000313" key="5">
    <source>
        <dbReference type="Proteomes" id="UP000705823"/>
    </source>
</evidence>
<feature type="transmembrane region" description="Helical" evidence="2">
    <location>
        <begin position="159"/>
        <end position="179"/>
    </location>
</feature>
<reference evidence="4" key="1">
    <citation type="submission" date="2019-02" db="EMBL/GenBank/DDBJ databases">
        <title>Halonotius sp. a new haloarchaeum isolated from saline soil.</title>
        <authorList>
            <person name="Duran-Viseras A."/>
            <person name="Sanchez-Porro C."/>
            <person name="Ventosa A."/>
        </authorList>
    </citation>
    <scope>NUCLEOTIDE SEQUENCE</scope>
    <source>
        <strain evidence="4">F15B</strain>
    </source>
</reference>
<feature type="transmembrane region" description="Helical" evidence="2">
    <location>
        <begin position="12"/>
        <end position="32"/>
    </location>
</feature>
<organism evidence="4 5">
    <name type="scientific">Halonotius terrestris</name>
    <dbReference type="NCBI Taxonomy" id="2487750"/>
    <lineage>
        <taxon>Archaea</taxon>
        <taxon>Methanobacteriati</taxon>
        <taxon>Methanobacteriota</taxon>
        <taxon>Stenosarchaea group</taxon>
        <taxon>Halobacteria</taxon>
        <taxon>Halobacteriales</taxon>
        <taxon>Haloferacaceae</taxon>
        <taxon>Halonotius</taxon>
    </lineage>
</organism>
<dbReference type="GO" id="GO:0006813">
    <property type="term" value="P:potassium ion transport"/>
    <property type="evidence" value="ECO:0007669"/>
    <property type="project" value="InterPro"/>
</dbReference>
<dbReference type="Proteomes" id="UP000705823">
    <property type="component" value="Unassembled WGS sequence"/>
</dbReference>
<evidence type="ECO:0000256" key="1">
    <source>
        <dbReference type="ARBA" id="ARBA00004651"/>
    </source>
</evidence>
<dbReference type="PROSITE" id="PS51201">
    <property type="entry name" value="RCK_N"/>
    <property type="match status" value="1"/>
</dbReference>
<accession>A0A8J8TAV2</accession>
<protein>
    <submittedName>
        <fullName evidence="4">Potassium channel protein</fullName>
    </submittedName>
</protein>
<dbReference type="PANTHER" id="PTHR43833">
    <property type="entry name" value="POTASSIUM CHANNEL PROTEIN 2-RELATED-RELATED"/>
    <property type="match status" value="1"/>
</dbReference>
<dbReference type="GO" id="GO:0034220">
    <property type="term" value="P:monoatomic ion transmembrane transport"/>
    <property type="evidence" value="ECO:0007669"/>
    <property type="project" value="UniProtKB-KW"/>
</dbReference>
<keyword evidence="4" id="KW-0407">Ion channel</keyword>
<comment type="subcellular location">
    <subcellularLocation>
        <location evidence="1">Cell membrane</location>
        <topology evidence="1">Multi-pass membrane protein</topology>
    </subcellularLocation>
</comment>
<dbReference type="Gene3D" id="1.10.287.70">
    <property type="match status" value="1"/>
</dbReference>
<dbReference type="InterPro" id="IPR036291">
    <property type="entry name" value="NAD(P)-bd_dom_sf"/>
</dbReference>
<evidence type="ECO:0000256" key="2">
    <source>
        <dbReference type="SAM" id="Phobius"/>
    </source>
</evidence>